<dbReference type="InterPro" id="IPR021255">
    <property type="entry name" value="DUF2807"/>
</dbReference>
<organism evidence="3 4">
    <name type="scientific">Variovorax ginsengisoli</name>
    <dbReference type="NCBI Taxonomy" id="363844"/>
    <lineage>
        <taxon>Bacteria</taxon>
        <taxon>Pseudomonadati</taxon>
        <taxon>Pseudomonadota</taxon>
        <taxon>Betaproteobacteria</taxon>
        <taxon>Burkholderiales</taxon>
        <taxon>Comamonadaceae</taxon>
        <taxon>Variovorax</taxon>
    </lineage>
</organism>
<keyword evidence="1" id="KW-0732">Signal</keyword>
<reference evidence="3" key="1">
    <citation type="submission" date="2023-06" db="EMBL/GenBank/DDBJ databases">
        <authorList>
            <person name="Jiang Y."/>
            <person name="Liu Q."/>
        </authorList>
    </citation>
    <scope>NUCLEOTIDE SEQUENCE</scope>
    <source>
        <strain evidence="3">CGMCC 1.12090</strain>
    </source>
</reference>
<feature type="domain" description="Putative auto-transporter adhesin head GIN" evidence="2">
    <location>
        <begin position="46"/>
        <end position="229"/>
    </location>
</feature>
<sequence>MNWLTQAFPQPPSLRAAALAAGCAAFLAATPSGPAQAATETRSVAHFDEVVFAVAGDVRIEQGPRESLTLEAEPAVLRKITTEVRDRRLLIGLAPGRVETKQPIRMKLGVQTLRAFESRTAGEISIGPLRSDTLALVLAGSGSIRLERLDNARSLDVRITGAGDVAVGGGKVAAQQLAIAGIGTYSAPRLASERADVAIDGNGEVQLAASTTLAVRIGGVGNVRYHGDPAVTRSIRGIGSVEKE</sequence>
<evidence type="ECO:0000256" key="1">
    <source>
        <dbReference type="SAM" id="SignalP"/>
    </source>
</evidence>
<protein>
    <submittedName>
        <fullName evidence="3">DUF2807 domain-containing protein</fullName>
    </submittedName>
</protein>
<proteinExistence type="predicted"/>
<dbReference type="Gene3D" id="2.160.20.120">
    <property type="match status" value="1"/>
</dbReference>
<comment type="caution">
    <text evidence="3">The sequence shown here is derived from an EMBL/GenBank/DDBJ whole genome shotgun (WGS) entry which is preliminary data.</text>
</comment>
<accession>A0ABT8S2V5</accession>
<dbReference type="PANTHER" id="PTHR39200:SF1">
    <property type="entry name" value="AUTO-TRANSPORTER ADHESIN HEAD GIN DOMAIN-CONTAINING PROTEIN-RELATED"/>
    <property type="match status" value="1"/>
</dbReference>
<feature type="chain" id="PRO_5047492843" evidence="1">
    <location>
        <begin position="38"/>
        <end position="244"/>
    </location>
</feature>
<feature type="signal peptide" evidence="1">
    <location>
        <begin position="1"/>
        <end position="37"/>
    </location>
</feature>
<gene>
    <name evidence="3" type="ORF">Q2T77_12785</name>
</gene>
<evidence type="ECO:0000313" key="3">
    <source>
        <dbReference type="EMBL" id="MDO1533168.1"/>
    </source>
</evidence>
<dbReference type="Pfam" id="PF10988">
    <property type="entry name" value="DUF2807"/>
    <property type="match status" value="1"/>
</dbReference>
<name>A0ABT8S2V5_9BURK</name>
<evidence type="ECO:0000313" key="4">
    <source>
        <dbReference type="Proteomes" id="UP001169027"/>
    </source>
</evidence>
<keyword evidence="4" id="KW-1185">Reference proteome</keyword>
<dbReference type="RefSeq" id="WP_301809344.1">
    <property type="nucleotide sequence ID" value="NZ_JAUJZH010000008.1"/>
</dbReference>
<dbReference type="PANTHER" id="PTHR39200">
    <property type="entry name" value="HYPOTHETICAL EXPORTED PROTEIN"/>
    <property type="match status" value="1"/>
</dbReference>
<dbReference type="Proteomes" id="UP001169027">
    <property type="component" value="Unassembled WGS sequence"/>
</dbReference>
<dbReference type="EMBL" id="JAUKVY010000008">
    <property type="protein sequence ID" value="MDO1533168.1"/>
    <property type="molecule type" value="Genomic_DNA"/>
</dbReference>
<evidence type="ECO:0000259" key="2">
    <source>
        <dbReference type="Pfam" id="PF10988"/>
    </source>
</evidence>